<dbReference type="EMBL" id="BJWL01000005">
    <property type="protein sequence ID" value="GFY87299.1"/>
    <property type="molecule type" value="Genomic_DNA"/>
</dbReference>
<evidence type="ECO:0000313" key="2">
    <source>
        <dbReference type="EMBL" id="GFY87299.1"/>
    </source>
</evidence>
<dbReference type="Pfam" id="PF13456">
    <property type="entry name" value="RVT_3"/>
    <property type="match status" value="1"/>
</dbReference>
<protein>
    <recommendedName>
        <fullName evidence="1">RNase H type-1 domain-containing protein</fullName>
    </recommendedName>
</protein>
<dbReference type="PANTHER" id="PTHR48475">
    <property type="entry name" value="RIBONUCLEASE H"/>
    <property type="match status" value="1"/>
</dbReference>
<accession>A0A7J0EMT8</accession>
<dbReference type="PANTHER" id="PTHR48475:SF2">
    <property type="entry name" value="RIBONUCLEASE H"/>
    <property type="match status" value="1"/>
</dbReference>
<gene>
    <name evidence="2" type="ORF">Acr_05g0009380</name>
</gene>
<dbReference type="InterPro" id="IPR036397">
    <property type="entry name" value="RNaseH_sf"/>
</dbReference>
<sequence length="261" mass="28807">MAIKAQALIDFIVELTYNIAPNPETEIPEVQEDEESDTTRWKLFMDGSYNLHGCGAGLVLQSPSREQMEYAIHIGFKATNNEEEYETFLTELRVTTELEVESLNAYSDSQLIMNQVQGDYLAKDLCMLAYLDEVKAMMMKIKDFKIRQIPKEENNHQKKIAPPPTKGSMTPWRSFFATTGLSMAEASSPKTTPGLIEVPSPRATKVGASQVASRPDVALDFAGALVACPFFLSFGGGIDPFILASAACFPFLEREISGISS</sequence>
<evidence type="ECO:0000313" key="3">
    <source>
        <dbReference type="Proteomes" id="UP000585474"/>
    </source>
</evidence>
<dbReference type="InterPro" id="IPR012337">
    <property type="entry name" value="RNaseH-like_sf"/>
</dbReference>
<dbReference type="SUPFAM" id="SSF53098">
    <property type="entry name" value="Ribonuclease H-like"/>
    <property type="match status" value="1"/>
</dbReference>
<organism evidence="2 3">
    <name type="scientific">Actinidia rufa</name>
    <dbReference type="NCBI Taxonomy" id="165716"/>
    <lineage>
        <taxon>Eukaryota</taxon>
        <taxon>Viridiplantae</taxon>
        <taxon>Streptophyta</taxon>
        <taxon>Embryophyta</taxon>
        <taxon>Tracheophyta</taxon>
        <taxon>Spermatophyta</taxon>
        <taxon>Magnoliopsida</taxon>
        <taxon>eudicotyledons</taxon>
        <taxon>Gunneridae</taxon>
        <taxon>Pentapetalae</taxon>
        <taxon>asterids</taxon>
        <taxon>Ericales</taxon>
        <taxon>Actinidiaceae</taxon>
        <taxon>Actinidia</taxon>
    </lineage>
</organism>
<feature type="domain" description="RNase H type-1" evidence="1">
    <location>
        <begin position="68"/>
        <end position="155"/>
    </location>
</feature>
<dbReference type="AlphaFoldDB" id="A0A7J0EMT8"/>
<comment type="caution">
    <text evidence="2">The sequence shown here is derived from an EMBL/GenBank/DDBJ whole genome shotgun (WGS) entry which is preliminary data.</text>
</comment>
<dbReference type="Proteomes" id="UP000585474">
    <property type="component" value="Unassembled WGS sequence"/>
</dbReference>
<proteinExistence type="predicted"/>
<keyword evidence="3" id="KW-1185">Reference proteome</keyword>
<reference evidence="2 3" key="1">
    <citation type="submission" date="2019-07" db="EMBL/GenBank/DDBJ databases">
        <title>De Novo Assembly of kiwifruit Actinidia rufa.</title>
        <authorList>
            <person name="Sugita-Konishi S."/>
            <person name="Sato K."/>
            <person name="Mori E."/>
            <person name="Abe Y."/>
            <person name="Kisaki G."/>
            <person name="Hamano K."/>
            <person name="Suezawa K."/>
            <person name="Otani M."/>
            <person name="Fukuda T."/>
            <person name="Manabe T."/>
            <person name="Gomi K."/>
            <person name="Tabuchi M."/>
            <person name="Akimitsu K."/>
            <person name="Kataoka I."/>
        </authorList>
    </citation>
    <scope>NUCLEOTIDE SEQUENCE [LARGE SCALE GENOMIC DNA]</scope>
    <source>
        <strain evidence="3">cv. Fuchu</strain>
    </source>
</reference>
<dbReference type="GO" id="GO:0004523">
    <property type="term" value="F:RNA-DNA hybrid ribonuclease activity"/>
    <property type="evidence" value="ECO:0007669"/>
    <property type="project" value="InterPro"/>
</dbReference>
<name>A0A7J0EMT8_9ERIC</name>
<dbReference type="CDD" id="cd09279">
    <property type="entry name" value="RNase_HI_like"/>
    <property type="match status" value="1"/>
</dbReference>
<dbReference type="InterPro" id="IPR002156">
    <property type="entry name" value="RNaseH_domain"/>
</dbReference>
<dbReference type="GO" id="GO:0003676">
    <property type="term" value="F:nucleic acid binding"/>
    <property type="evidence" value="ECO:0007669"/>
    <property type="project" value="InterPro"/>
</dbReference>
<dbReference type="OrthoDB" id="1938451at2759"/>
<evidence type="ECO:0000259" key="1">
    <source>
        <dbReference type="Pfam" id="PF13456"/>
    </source>
</evidence>
<dbReference type="Gene3D" id="3.30.420.10">
    <property type="entry name" value="Ribonuclease H-like superfamily/Ribonuclease H"/>
    <property type="match status" value="1"/>
</dbReference>